<comment type="caution">
    <text evidence="1">The sequence shown here is derived from an EMBL/GenBank/DDBJ whole genome shotgun (WGS) entry which is preliminary data.</text>
</comment>
<proteinExistence type="predicted"/>
<protein>
    <submittedName>
        <fullName evidence="1">Uncharacterized protein</fullName>
    </submittedName>
</protein>
<dbReference type="EMBL" id="PDCK01000040">
    <property type="protein sequence ID" value="PRQ50869.1"/>
    <property type="molecule type" value="Genomic_DNA"/>
</dbReference>
<dbReference type="Proteomes" id="UP000238479">
    <property type="component" value="Chromosome 2"/>
</dbReference>
<accession>A0A2P6RWR8</accession>
<organism evidence="1 2">
    <name type="scientific">Rosa chinensis</name>
    <name type="common">China rose</name>
    <dbReference type="NCBI Taxonomy" id="74649"/>
    <lineage>
        <taxon>Eukaryota</taxon>
        <taxon>Viridiplantae</taxon>
        <taxon>Streptophyta</taxon>
        <taxon>Embryophyta</taxon>
        <taxon>Tracheophyta</taxon>
        <taxon>Spermatophyta</taxon>
        <taxon>Magnoliopsida</taxon>
        <taxon>eudicotyledons</taxon>
        <taxon>Gunneridae</taxon>
        <taxon>Pentapetalae</taxon>
        <taxon>rosids</taxon>
        <taxon>fabids</taxon>
        <taxon>Rosales</taxon>
        <taxon>Rosaceae</taxon>
        <taxon>Rosoideae</taxon>
        <taxon>Rosoideae incertae sedis</taxon>
        <taxon>Rosa</taxon>
    </lineage>
</organism>
<reference evidence="1 2" key="1">
    <citation type="journal article" date="2018" name="Nat. Genet.">
        <title>The Rosa genome provides new insights in the design of modern roses.</title>
        <authorList>
            <person name="Bendahmane M."/>
        </authorList>
    </citation>
    <scope>NUCLEOTIDE SEQUENCE [LARGE SCALE GENOMIC DNA]</scope>
    <source>
        <strain evidence="2">cv. Old Blush</strain>
    </source>
</reference>
<keyword evidence="2" id="KW-1185">Reference proteome</keyword>
<name>A0A2P6RWR8_ROSCH</name>
<gene>
    <name evidence="1" type="ORF">RchiOBHm_Chr2g0137981</name>
</gene>
<evidence type="ECO:0000313" key="2">
    <source>
        <dbReference type="Proteomes" id="UP000238479"/>
    </source>
</evidence>
<dbReference type="AlphaFoldDB" id="A0A2P6RWR8"/>
<sequence length="53" mass="5790">MILSGLLHWISGGQPDSISAPPGTLLSLVMKISCKCFYLVLKIQMSVLIIFIL</sequence>
<dbReference type="Gramene" id="PRQ50869">
    <property type="protein sequence ID" value="PRQ50869"/>
    <property type="gene ID" value="RchiOBHm_Chr2g0137981"/>
</dbReference>
<evidence type="ECO:0000313" key="1">
    <source>
        <dbReference type="EMBL" id="PRQ50869.1"/>
    </source>
</evidence>